<evidence type="ECO:0000313" key="5">
    <source>
        <dbReference type="EMBL" id="CDK27582.1"/>
    </source>
</evidence>
<feature type="domain" description="Tag1 N-terminal" evidence="2">
    <location>
        <begin position="82"/>
        <end position="194"/>
    </location>
</feature>
<proteinExistence type="predicted"/>
<dbReference type="Pfam" id="PF22786">
    <property type="entry name" value="Tag1_C"/>
    <property type="match status" value="1"/>
</dbReference>
<keyword evidence="1" id="KW-0812">Transmembrane</keyword>
<feature type="domain" description="Tag1 C-terminal" evidence="3">
    <location>
        <begin position="416"/>
        <end position="528"/>
    </location>
</feature>
<protein>
    <submittedName>
        <fullName evidence="5">Uncharacterized protein</fullName>
    </submittedName>
</protein>
<evidence type="ECO:0000256" key="1">
    <source>
        <dbReference type="SAM" id="Phobius"/>
    </source>
</evidence>
<evidence type="ECO:0000313" key="6">
    <source>
        <dbReference type="Proteomes" id="UP000019384"/>
    </source>
</evidence>
<feature type="transmembrane region" description="Helical" evidence="1">
    <location>
        <begin position="26"/>
        <end position="50"/>
    </location>
</feature>
<dbReference type="OrthoDB" id="5596576at2759"/>
<name>W6MQP4_9ASCO</name>
<dbReference type="Pfam" id="PF20775">
    <property type="entry name" value="Tag1_N"/>
    <property type="match status" value="1"/>
</dbReference>
<evidence type="ECO:0000259" key="4">
    <source>
        <dbReference type="Pfam" id="PF22787"/>
    </source>
</evidence>
<dbReference type="InterPro" id="IPR055012">
    <property type="entry name" value="Tag1_N"/>
</dbReference>
<dbReference type="PANTHER" id="PTHR35895">
    <property type="entry name" value="CHROMOSOME 16, WHOLE GENOME SHOTGUN SEQUENCE"/>
    <property type="match status" value="1"/>
</dbReference>
<dbReference type="EMBL" id="HG793128">
    <property type="protein sequence ID" value="CDK27582.1"/>
    <property type="molecule type" value="Genomic_DNA"/>
</dbReference>
<evidence type="ECO:0000259" key="3">
    <source>
        <dbReference type="Pfam" id="PF22786"/>
    </source>
</evidence>
<dbReference type="InterPro" id="IPR055011">
    <property type="entry name" value="Tag1_C"/>
</dbReference>
<dbReference type="HOGENOM" id="CLU_481440_0_0_1"/>
<accession>W6MQP4</accession>
<dbReference type="AlphaFoldDB" id="W6MQP4"/>
<organism evidence="5 6">
    <name type="scientific">Kuraishia capsulata CBS 1993</name>
    <dbReference type="NCBI Taxonomy" id="1382522"/>
    <lineage>
        <taxon>Eukaryota</taxon>
        <taxon>Fungi</taxon>
        <taxon>Dikarya</taxon>
        <taxon>Ascomycota</taxon>
        <taxon>Saccharomycotina</taxon>
        <taxon>Pichiomycetes</taxon>
        <taxon>Pichiales</taxon>
        <taxon>Pichiaceae</taxon>
        <taxon>Kuraishia</taxon>
    </lineage>
</organism>
<dbReference type="Proteomes" id="UP000019384">
    <property type="component" value="Unassembled WGS sequence"/>
</dbReference>
<gene>
    <name evidence="5" type="ORF">KUCA_T00003560001</name>
</gene>
<dbReference type="GeneID" id="34520963"/>
<reference evidence="5" key="1">
    <citation type="submission" date="2013-12" db="EMBL/GenBank/DDBJ databases">
        <authorList>
            <person name="Genoscope - CEA"/>
        </authorList>
    </citation>
    <scope>NUCLEOTIDE SEQUENCE</scope>
    <source>
        <strain evidence="5">CBS 1993</strain>
    </source>
</reference>
<evidence type="ECO:0000259" key="2">
    <source>
        <dbReference type="Pfam" id="PF20775"/>
    </source>
</evidence>
<dbReference type="InterPro" id="IPR055010">
    <property type="entry name" value="Tag1_M"/>
</dbReference>
<dbReference type="Pfam" id="PF22787">
    <property type="entry name" value="Tag1_M"/>
    <property type="match status" value="1"/>
</dbReference>
<reference evidence="5" key="2">
    <citation type="submission" date="2014-02" db="EMBL/GenBank/DDBJ databases">
        <title>Complete DNA sequence of /Kuraishia capsulata/ illustrates novel genomic features among budding yeasts (/Saccharomycotina/).</title>
        <authorList>
            <person name="Morales L."/>
            <person name="Noel B."/>
            <person name="Porcel B."/>
            <person name="Marcet-Houben M."/>
            <person name="Hullo M-F."/>
            <person name="Sacerdot C."/>
            <person name="Tekaia F."/>
            <person name="Leh-Louis V."/>
            <person name="Despons L."/>
            <person name="Khanna V."/>
            <person name="Aury J-M."/>
            <person name="Barbe V."/>
            <person name="Couloux A."/>
            <person name="Labadie K."/>
            <person name="Pelletier E."/>
            <person name="Souciet J-L."/>
            <person name="Boekhout T."/>
            <person name="Gabaldon T."/>
            <person name="Wincker P."/>
            <person name="Dujon B."/>
        </authorList>
    </citation>
    <scope>NUCLEOTIDE SEQUENCE</scope>
    <source>
        <strain evidence="5">CBS 1993</strain>
    </source>
</reference>
<dbReference type="RefSeq" id="XP_022459575.1">
    <property type="nucleotide sequence ID" value="XM_022601987.1"/>
</dbReference>
<dbReference type="PANTHER" id="PTHR35895:SF3">
    <property type="entry name" value="PRE-RRNA PROCESSING PROTEIN"/>
    <property type="match status" value="1"/>
</dbReference>
<keyword evidence="6" id="KW-1185">Reference proteome</keyword>
<dbReference type="GO" id="GO:0000329">
    <property type="term" value="C:fungal-type vacuole membrane"/>
    <property type="evidence" value="ECO:0007669"/>
    <property type="project" value="InterPro"/>
</dbReference>
<keyword evidence="1" id="KW-1133">Transmembrane helix</keyword>
<keyword evidence="1" id="KW-0472">Membrane</keyword>
<feature type="domain" description="Tag1 middle barrel-like" evidence="4">
    <location>
        <begin position="224"/>
        <end position="366"/>
    </location>
</feature>
<dbReference type="InterPro" id="IPR046368">
    <property type="entry name" value="Tag1"/>
</dbReference>
<sequence length="530" mass="58614">MSEQTPLLSSISEPTRHVVKRRKMNYGFWIPIVLFVTMLISAVTGLALHIGPQIGDLVDQMCEFNVQSVGFAGLQKDGGIDLVIKGQHTIDYDALDDQIARKAFKVGGFSLHSLSLKLDTVDMLVYDDVYEKYNDLGRVSVEPFKVGIRNKQVTPLKLLMTVYPNSDSVLGVLKKMIQNPDAQIKLYGDASIRIMVFNGFMPISKVRIPMDFALPTHLINLDKENVKVKGFSVEQGDDGIHVDFETVIQNVARDLNIPLGFFVPSVNWKLLLNDCNDLPTIPVLEFSTGKMELSSTNPLNFGVSASVGSLPDSVNVRCDDKKSPLTRFLSSAVDDSLVKFTVSASKDNKFPVMVNRILEKMTVPVSFGLDVKDKLGSLLKNVTMEDIAFQFMDPSNEPTIDGNLKIFLSVPRFLRTDVNVTDIRGTADLLYESSKFGEINLKHWKPATTDVLDDDEENEKNYLVLIQAQLEHVILVLTDIPLFEKIVQKVLGSGSVDVDIDALVDLLVSSFIGQLTVEKVNGKGSASIGV</sequence>